<evidence type="ECO:0000256" key="2">
    <source>
        <dbReference type="ARBA" id="ARBA00004496"/>
    </source>
</evidence>
<name>A0AAV6XH67_9LAMI</name>
<dbReference type="GO" id="GO:0009626">
    <property type="term" value="P:plant-type hypersensitive response"/>
    <property type="evidence" value="ECO:0007669"/>
    <property type="project" value="UniProtKB-KW"/>
</dbReference>
<evidence type="ECO:0000256" key="7">
    <source>
        <dbReference type="ARBA" id="ARBA00022737"/>
    </source>
</evidence>
<evidence type="ECO:0000256" key="10">
    <source>
        <dbReference type="ARBA" id="ARBA00022840"/>
    </source>
</evidence>
<dbReference type="InterPro" id="IPR032675">
    <property type="entry name" value="LRR_dom_sf"/>
</dbReference>
<comment type="similarity">
    <text evidence="3">Belongs to the disease resistance NB-LRR family.</text>
</comment>
<evidence type="ECO:0000256" key="3">
    <source>
        <dbReference type="ARBA" id="ARBA00008894"/>
    </source>
</evidence>
<dbReference type="InterPro" id="IPR044974">
    <property type="entry name" value="Disease_R_plants"/>
</dbReference>
<keyword evidence="4" id="KW-0963">Cytoplasm</keyword>
<comment type="caution">
    <text evidence="12">The sequence shown here is derived from an EMBL/GenBank/DDBJ whole genome shotgun (WGS) entry which is preliminary data.</text>
</comment>
<evidence type="ECO:0000256" key="8">
    <source>
        <dbReference type="ARBA" id="ARBA00022741"/>
    </source>
</evidence>
<keyword evidence="10" id="KW-0067">ATP-binding</keyword>
<dbReference type="SUPFAM" id="SSF52058">
    <property type="entry name" value="L domain-like"/>
    <property type="match status" value="1"/>
</dbReference>
<dbReference type="EMBL" id="WHWC01000008">
    <property type="protein sequence ID" value="KAG8378405.1"/>
    <property type="molecule type" value="Genomic_DNA"/>
</dbReference>
<feature type="domain" description="Disease resistance protein winged helix" evidence="11">
    <location>
        <begin position="262"/>
        <end position="330"/>
    </location>
</feature>
<keyword evidence="5" id="KW-0433">Leucine-rich repeat</keyword>
<dbReference type="InterPro" id="IPR036388">
    <property type="entry name" value="WH-like_DNA-bd_sf"/>
</dbReference>
<evidence type="ECO:0000256" key="9">
    <source>
        <dbReference type="ARBA" id="ARBA00022821"/>
    </source>
</evidence>
<dbReference type="InterPro" id="IPR027417">
    <property type="entry name" value="P-loop_NTPase"/>
</dbReference>
<comment type="function">
    <text evidence="1">Confers resistance to late blight (Phytophthora infestans) races carrying the avirulence gene Avr1. Resistance proteins guard the plant against pathogens that contain an appropriate avirulence protein via an indirect interaction with this avirulence protein. That triggers a defense system including the hypersensitive response, which restricts the pathogen growth.</text>
</comment>
<dbReference type="Gene3D" id="1.10.10.10">
    <property type="entry name" value="Winged helix-like DNA-binding domain superfamily/Winged helix DNA-binding domain"/>
    <property type="match status" value="1"/>
</dbReference>
<dbReference type="SUPFAM" id="SSF52540">
    <property type="entry name" value="P-loop containing nucleoside triphosphate hydrolases"/>
    <property type="match status" value="1"/>
</dbReference>
<dbReference type="FunFam" id="1.10.10.10:FF:000322">
    <property type="entry name" value="Probable disease resistance protein At1g63360"/>
    <property type="match status" value="1"/>
</dbReference>
<dbReference type="Gene3D" id="1.10.8.430">
    <property type="entry name" value="Helical domain of apoptotic protease-activating factors"/>
    <property type="match status" value="1"/>
</dbReference>
<dbReference type="PANTHER" id="PTHR23155:SF1152">
    <property type="entry name" value="AAA+ ATPASE DOMAIN-CONTAINING PROTEIN"/>
    <property type="match status" value="1"/>
</dbReference>
<evidence type="ECO:0000259" key="11">
    <source>
        <dbReference type="Pfam" id="PF23559"/>
    </source>
</evidence>
<gene>
    <name evidence="12" type="ORF">BUALT_Bualt08G0134000</name>
</gene>
<dbReference type="InterPro" id="IPR058922">
    <property type="entry name" value="WHD_DRP"/>
</dbReference>
<dbReference type="Proteomes" id="UP000826271">
    <property type="component" value="Unassembled WGS sequence"/>
</dbReference>
<dbReference type="InterPro" id="IPR042197">
    <property type="entry name" value="Apaf_helical"/>
</dbReference>
<evidence type="ECO:0000256" key="1">
    <source>
        <dbReference type="ARBA" id="ARBA00002074"/>
    </source>
</evidence>
<proteinExistence type="inferred from homology"/>
<dbReference type="Gene3D" id="3.80.10.10">
    <property type="entry name" value="Ribonuclease Inhibitor"/>
    <property type="match status" value="1"/>
</dbReference>
<dbReference type="GO" id="GO:0005524">
    <property type="term" value="F:ATP binding"/>
    <property type="evidence" value="ECO:0007669"/>
    <property type="project" value="UniProtKB-KW"/>
</dbReference>
<reference evidence="12" key="1">
    <citation type="submission" date="2019-10" db="EMBL/GenBank/DDBJ databases">
        <authorList>
            <person name="Zhang R."/>
            <person name="Pan Y."/>
            <person name="Wang J."/>
            <person name="Ma R."/>
            <person name="Yu S."/>
        </authorList>
    </citation>
    <scope>NUCLEOTIDE SEQUENCE</scope>
    <source>
        <strain evidence="12">LA-IB0</strain>
        <tissue evidence="12">Leaf</tissue>
    </source>
</reference>
<keyword evidence="9" id="KW-0611">Plant defense</keyword>
<keyword evidence="6" id="KW-0381">Hypersensitive response</keyword>
<keyword evidence="7" id="KW-0677">Repeat</keyword>
<evidence type="ECO:0000313" key="12">
    <source>
        <dbReference type="EMBL" id="KAG8378405.1"/>
    </source>
</evidence>
<dbReference type="GO" id="GO:0005737">
    <property type="term" value="C:cytoplasm"/>
    <property type="evidence" value="ECO:0007669"/>
    <property type="project" value="UniProtKB-SubCell"/>
</dbReference>
<evidence type="ECO:0000256" key="6">
    <source>
        <dbReference type="ARBA" id="ARBA00022667"/>
    </source>
</evidence>
<protein>
    <recommendedName>
        <fullName evidence="11">Disease resistance protein winged helix domain-containing protein</fullName>
    </recommendedName>
</protein>
<dbReference type="PANTHER" id="PTHR23155">
    <property type="entry name" value="DISEASE RESISTANCE PROTEIN RP"/>
    <property type="match status" value="1"/>
</dbReference>
<organism evidence="12 13">
    <name type="scientific">Buddleja alternifolia</name>
    <dbReference type="NCBI Taxonomy" id="168488"/>
    <lineage>
        <taxon>Eukaryota</taxon>
        <taxon>Viridiplantae</taxon>
        <taxon>Streptophyta</taxon>
        <taxon>Embryophyta</taxon>
        <taxon>Tracheophyta</taxon>
        <taxon>Spermatophyta</taxon>
        <taxon>Magnoliopsida</taxon>
        <taxon>eudicotyledons</taxon>
        <taxon>Gunneridae</taxon>
        <taxon>Pentapetalae</taxon>
        <taxon>asterids</taxon>
        <taxon>lamiids</taxon>
        <taxon>Lamiales</taxon>
        <taxon>Scrophulariaceae</taxon>
        <taxon>Buddlejeae</taxon>
        <taxon>Buddleja</taxon>
    </lineage>
</organism>
<accession>A0AAV6XH67</accession>
<dbReference type="GO" id="GO:0043531">
    <property type="term" value="F:ADP binding"/>
    <property type="evidence" value="ECO:0007669"/>
    <property type="project" value="InterPro"/>
</dbReference>
<evidence type="ECO:0000313" key="13">
    <source>
        <dbReference type="Proteomes" id="UP000826271"/>
    </source>
</evidence>
<keyword evidence="13" id="KW-1185">Reference proteome</keyword>
<keyword evidence="8" id="KW-0547">Nucleotide-binding</keyword>
<evidence type="ECO:0000256" key="4">
    <source>
        <dbReference type="ARBA" id="ARBA00022490"/>
    </source>
</evidence>
<comment type="subcellular location">
    <subcellularLocation>
        <location evidence="2">Cytoplasm</location>
    </subcellularLocation>
</comment>
<dbReference type="Pfam" id="PF23559">
    <property type="entry name" value="WHD_DRP"/>
    <property type="match status" value="1"/>
</dbReference>
<evidence type="ECO:0000256" key="5">
    <source>
        <dbReference type="ARBA" id="ARBA00022614"/>
    </source>
</evidence>
<dbReference type="AlphaFoldDB" id="A0AAV6XH67"/>
<sequence>MAYAALLSTKQTITRILDSYHNSNLPSCPEIKNAYRAVARVMETHVQVPSLESISWSRERECADLERWIREAVYLSELSQEIDSFTTTVKKLEKEYFTMDVQAIKWLPEEDYVVSSSRIHDFGGKNSKMVGLHDELCKLIDRLTSDDSDSSDNVARCLVSANEESWHLLRGNLFDNELCPLELEKAGKKIAEICEGLPLAIIAAGNHLSRAEKTLEYWNKVAEKKIPIFNGADDETPILEVLYSSYKYLPQHLKACFLYMGVFPQGYEIPASKLINLWRAEGSVIEEEEEENLFVTSDPLEKLVASSLVLVCQQSSSDRIKTCKLHYIFQHMCVVEAAKDKFFHILSRHANSFGEGIRDQRGLCVHKNVLFAIKDVYNSMASVSTTVRSLLCTGPHHQYSVPMCFVLRLIRVLDALTIRFYNFPIEVLKLLQLRYLAFTYDGKLPASISKLWNLQYLIVRPHLSIKSPEARSYLPKEIWNMQELRHLQVMGSDLPDPPRGASLPKLLSLLDINAHTLTKAVLEGPKWEVNEGSFSNLKFLLIEDTDLEYWETYANCFARLERLIIRHCYKLKVIHLKIEYTQTLQKIELVDCSTLAVAAAKQIIQQQQVGRK</sequence>